<dbReference type="AlphaFoldDB" id="A0A7S3NF71"/>
<dbReference type="InterPro" id="IPR033309">
    <property type="entry name" value="Mus81"/>
</dbReference>
<dbReference type="GO" id="GO:0048476">
    <property type="term" value="C:Holliday junction resolvase complex"/>
    <property type="evidence" value="ECO:0007669"/>
    <property type="project" value="UniProtKB-UniRule"/>
</dbReference>
<comment type="subcellular location">
    <subcellularLocation>
        <location evidence="2">Nucleus</location>
    </subcellularLocation>
</comment>
<organism evidence="5">
    <name type="scientific">Aureoumbra lagunensis</name>
    <dbReference type="NCBI Taxonomy" id="44058"/>
    <lineage>
        <taxon>Eukaryota</taxon>
        <taxon>Sar</taxon>
        <taxon>Stramenopiles</taxon>
        <taxon>Ochrophyta</taxon>
        <taxon>Pelagophyceae</taxon>
        <taxon>Pelagomonadales</taxon>
        <taxon>Aureoumbra</taxon>
    </lineage>
</organism>
<evidence type="ECO:0000256" key="1">
    <source>
        <dbReference type="ARBA" id="ARBA00022801"/>
    </source>
</evidence>
<dbReference type="InterPro" id="IPR011335">
    <property type="entry name" value="Restrct_endonuc-II-like"/>
</dbReference>
<keyword evidence="2" id="KW-0234">DNA repair</keyword>
<feature type="domain" description="SAP" evidence="4">
    <location>
        <begin position="446"/>
        <end position="480"/>
    </location>
</feature>
<keyword evidence="2" id="KW-0479">Metal-binding</keyword>
<dbReference type="InterPro" id="IPR006166">
    <property type="entry name" value="ERCC4_domain"/>
</dbReference>
<keyword evidence="2" id="KW-0540">Nuclease</keyword>
<dbReference type="Pfam" id="PF02037">
    <property type="entry name" value="SAP"/>
    <property type="match status" value="1"/>
</dbReference>
<dbReference type="GO" id="GO:0005634">
    <property type="term" value="C:nucleus"/>
    <property type="evidence" value="ECO:0007669"/>
    <property type="project" value="UniProtKB-SubCell"/>
</dbReference>
<keyword evidence="2" id="KW-0227">DNA damage</keyword>
<feature type="region of interest" description="Disordered" evidence="3">
    <location>
        <begin position="697"/>
        <end position="754"/>
    </location>
</feature>
<dbReference type="PROSITE" id="PS50800">
    <property type="entry name" value="SAP"/>
    <property type="match status" value="1"/>
</dbReference>
<dbReference type="EC" id="3.1.22.-" evidence="2"/>
<accession>A0A7S3NF71</accession>
<keyword evidence="2" id="KW-0460">Magnesium</keyword>
<reference evidence="5" key="1">
    <citation type="submission" date="2021-01" db="EMBL/GenBank/DDBJ databases">
        <authorList>
            <person name="Corre E."/>
            <person name="Pelletier E."/>
            <person name="Niang G."/>
            <person name="Scheremetjew M."/>
            <person name="Finn R."/>
            <person name="Kale V."/>
            <person name="Holt S."/>
            <person name="Cochrane G."/>
            <person name="Meng A."/>
            <person name="Brown T."/>
            <person name="Cohen L."/>
        </authorList>
    </citation>
    <scope>NUCLEOTIDE SEQUENCE</scope>
    <source>
        <strain evidence="5">CCMP1510</strain>
    </source>
</reference>
<feature type="compositionally biased region" description="Polar residues" evidence="3">
    <location>
        <begin position="645"/>
        <end position="655"/>
    </location>
</feature>
<comment type="subunit">
    <text evidence="2">Interacts with EME1.</text>
</comment>
<evidence type="ECO:0000259" key="4">
    <source>
        <dbReference type="PROSITE" id="PS50800"/>
    </source>
</evidence>
<keyword evidence="1 2" id="KW-0378">Hydrolase</keyword>
<dbReference type="Gene3D" id="3.40.50.10130">
    <property type="match status" value="1"/>
</dbReference>
<keyword evidence="2" id="KW-0255">Endonuclease</keyword>
<name>A0A7S3NF71_9STRA</name>
<dbReference type="InterPro" id="IPR036361">
    <property type="entry name" value="SAP_dom_sf"/>
</dbReference>
<sequence length="754" mass="84218">MGKEYEDMRDEYCRVLWDQAESLRFHAHDHSKRLVTVRALVQIACHDDEILTETQAGEIRGVGESIEKTLSKEARHGIPTECGRYATAALAMLSVLYEKKISCIKKKEKDALVSMGELLSKGQSKLESFRKFLALDLILSSPGACTAWAQMQPLESKGFVKRRQRINMEGKLAFELTDDGLEHVKHLLKERIGTGRIQKIEAVRSWHWQNSPFYVIVDHREGGGESVKLGSLTRRLQKEQVPFRTAVLNTGDYLFVRASDNKCFDAIVERKTAVDLADSIRDGRWKRQYTNMVEALNGQQSNHNLDMSGLERIVYLIEGDLKRYVHTQCGCGCMGVGKCGNPTVEKLRQALNEKRKISKVHVVETNHPKATTCWIKSTLEEIARKNGTPLTPTKKRKTSDIQDEVKVQPATVMTPSKKKSATCSKVSYAQLKVAATAWNERDRTQLTKLTLPVLKELCISTGENVSGTKAQIVSRLLEEPEPALLVLRRRQGEYIPRDRTAGHAFLCALDIAHRQGSIGLTKDDLMTRAEELGVFAGESLYYEVGPLGYTGWAVAKDLLSKGAVPLCKRISSSRYALNPIAGVDANRKFISPGTDIAAALHYKAHLRKYCKCKSPPPQTLEATRQITLEDILKDHPSSSNDDKTSTIFFKSTPPTKTKRKQSKGLFDSDDDDDIIYENTASLLPSLPVDDDDVIIYEPTKAPPSPQSISNDSDDDILDLTSDVDSPNSKARRRPPRTSNRSCIDLTLDDSSDSD</sequence>
<dbReference type="EMBL" id="HBIJ01006066">
    <property type="protein sequence ID" value="CAE0363517.1"/>
    <property type="molecule type" value="Transcribed_RNA"/>
</dbReference>
<proteinExistence type="inferred from homology"/>
<dbReference type="InterPro" id="IPR003034">
    <property type="entry name" value="SAP_dom"/>
</dbReference>
<dbReference type="InterPro" id="IPR047416">
    <property type="entry name" value="XPF_nuclease_Mus81"/>
</dbReference>
<keyword evidence="2" id="KW-0233">DNA recombination</keyword>
<protein>
    <recommendedName>
        <fullName evidence="2">Crossover junction endonuclease MUS81</fullName>
        <ecNumber evidence="2">3.1.22.-</ecNumber>
    </recommendedName>
</protein>
<feature type="region of interest" description="Disordered" evidence="3">
    <location>
        <begin position="633"/>
        <end position="670"/>
    </location>
</feature>
<dbReference type="GO" id="GO:0003677">
    <property type="term" value="F:DNA binding"/>
    <property type="evidence" value="ECO:0007669"/>
    <property type="project" value="UniProtKB-UniRule"/>
</dbReference>
<dbReference type="GO" id="GO:0031573">
    <property type="term" value="P:mitotic intra-S DNA damage checkpoint signaling"/>
    <property type="evidence" value="ECO:0007669"/>
    <property type="project" value="TreeGrafter"/>
</dbReference>
<dbReference type="GO" id="GO:0000727">
    <property type="term" value="P:double-strand break repair via break-induced replication"/>
    <property type="evidence" value="ECO:0007669"/>
    <property type="project" value="UniProtKB-UniRule"/>
</dbReference>
<dbReference type="GO" id="GO:0046872">
    <property type="term" value="F:metal ion binding"/>
    <property type="evidence" value="ECO:0007669"/>
    <property type="project" value="UniProtKB-UniRule"/>
</dbReference>
<keyword evidence="2" id="KW-0539">Nucleus</keyword>
<dbReference type="GO" id="GO:0008821">
    <property type="term" value="F:crossover junction DNA endonuclease activity"/>
    <property type="evidence" value="ECO:0007669"/>
    <property type="project" value="UniProtKB-UniRule"/>
</dbReference>
<dbReference type="SMART" id="SM00891">
    <property type="entry name" value="ERCC4"/>
    <property type="match status" value="1"/>
</dbReference>
<comment type="function">
    <text evidence="2">Interacts with EME1 to form a DNA structure-specific endonuclease with substrate preference for branched DNA structures with a 5'-end at the branch nick. Typical substrates include 3'-flap structures, D-loops, replication forks and nicked Holliday junctions. May be required in mitosis for the processing of stalled or collapsed replication fork intermediates. May be required in meiosis for the repair of meiosis-specific double strand breaks subsequent to single-end invasion (SEI).</text>
</comment>
<dbReference type="SUPFAM" id="SSF52980">
    <property type="entry name" value="Restriction endonuclease-like"/>
    <property type="match status" value="1"/>
</dbReference>
<dbReference type="PANTHER" id="PTHR13451">
    <property type="entry name" value="CLASS II CROSSOVER JUNCTION ENDONUCLEASE MUS81"/>
    <property type="match status" value="1"/>
</dbReference>
<dbReference type="GO" id="GO:0006308">
    <property type="term" value="P:DNA catabolic process"/>
    <property type="evidence" value="ECO:0007669"/>
    <property type="project" value="UniProtKB-UniRule"/>
</dbReference>
<dbReference type="InterPro" id="IPR036388">
    <property type="entry name" value="WH-like_DNA-bd_sf"/>
</dbReference>
<comment type="similarity">
    <text evidence="2">Belongs to the XPF family.</text>
</comment>
<dbReference type="GO" id="GO:0048257">
    <property type="term" value="F:3'-flap endonuclease activity"/>
    <property type="evidence" value="ECO:0007669"/>
    <property type="project" value="TreeGrafter"/>
</dbReference>
<evidence type="ECO:0000256" key="2">
    <source>
        <dbReference type="RuleBase" id="RU369042"/>
    </source>
</evidence>
<dbReference type="SMART" id="SM00513">
    <property type="entry name" value="SAP"/>
    <property type="match status" value="1"/>
</dbReference>
<dbReference type="GO" id="GO:0000712">
    <property type="term" value="P:resolution of meiotic recombination intermediates"/>
    <property type="evidence" value="ECO:0007669"/>
    <property type="project" value="TreeGrafter"/>
</dbReference>
<dbReference type="Gene3D" id="1.10.10.10">
    <property type="entry name" value="Winged helix-like DNA-binding domain superfamily/Winged helix DNA-binding domain"/>
    <property type="match status" value="1"/>
</dbReference>
<comment type="cofactor">
    <cofactor evidence="2">
        <name>Mg(2+)</name>
        <dbReference type="ChEBI" id="CHEBI:18420"/>
    </cofactor>
</comment>
<gene>
    <name evidence="5" type="ORF">ALAG00032_LOCUS4258</name>
</gene>
<dbReference type="SUPFAM" id="SSF68906">
    <property type="entry name" value="SAP domain"/>
    <property type="match status" value="1"/>
</dbReference>
<evidence type="ECO:0000313" key="5">
    <source>
        <dbReference type="EMBL" id="CAE0363517.1"/>
    </source>
</evidence>
<feature type="compositionally biased region" description="Basic and acidic residues" evidence="3">
    <location>
        <begin position="633"/>
        <end position="644"/>
    </location>
</feature>
<dbReference type="PANTHER" id="PTHR13451:SF0">
    <property type="entry name" value="CROSSOVER JUNCTION ENDONUCLEASE MUS81"/>
    <property type="match status" value="1"/>
</dbReference>
<dbReference type="CDD" id="cd20074">
    <property type="entry name" value="XPF_nuclease_Mus81"/>
    <property type="match status" value="1"/>
</dbReference>
<evidence type="ECO:0000256" key="3">
    <source>
        <dbReference type="SAM" id="MobiDB-lite"/>
    </source>
</evidence>
<dbReference type="Pfam" id="PF02732">
    <property type="entry name" value="ERCC4"/>
    <property type="match status" value="1"/>
</dbReference>